<proteinExistence type="predicted"/>
<dbReference type="Proteomes" id="UP000539265">
    <property type="component" value="Unassembled WGS sequence"/>
</dbReference>
<protein>
    <submittedName>
        <fullName evidence="1">Uncharacterized protein</fullName>
    </submittedName>
</protein>
<evidence type="ECO:0000313" key="2">
    <source>
        <dbReference type="Proteomes" id="UP000539265"/>
    </source>
</evidence>
<keyword evidence="2" id="KW-1185">Reference proteome</keyword>
<reference evidence="1" key="1">
    <citation type="submission" date="2020-08" db="EMBL/GenBank/DDBJ databases">
        <title>Genomic Encyclopedia of Type Strains, Phase III (KMG-III): the genomes of soil and plant-associated and newly described type strains.</title>
        <authorList>
            <person name="Whitman W."/>
        </authorList>
    </citation>
    <scope>NUCLEOTIDE SEQUENCE [LARGE SCALE GENOMIC DNA]</scope>
    <source>
        <strain evidence="1">CECT 8628</strain>
    </source>
</reference>
<sequence length="33" mass="4183">MSWDRFFYKILTDKKFAYFKHLFYIKSNFNLLG</sequence>
<organism evidence="1 2">
    <name type="scientific">Mucilaginibacter gotjawali</name>
    <dbReference type="NCBI Taxonomy" id="1550579"/>
    <lineage>
        <taxon>Bacteria</taxon>
        <taxon>Pseudomonadati</taxon>
        <taxon>Bacteroidota</taxon>
        <taxon>Sphingobacteriia</taxon>
        <taxon>Sphingobacteriales</taxon>
        <taxon>Sphingobacteriaceae</taxon>
        <taxon>Mucilaginibacter</taxon>
    </lineage>
</organism>
<name>A0A839SDU0_9SPHI</name>
<gene>
    <name evidence="1" type="ORF">FHS11_001229</name>
</gene>
<dbReference type="EMBL" id="JACHWX010000002">
    <property type="protein sequence ID" value="MBB3054819.1"/>
    <property type="molecule type" value="Genomic_DNA"/>
</dbReference>
<dbReference type="AlphaFoldDB" id="A0A839SDU0"/>
<evidence type="ECO:0000313" key="1">
    <source>
        <dbReference type="EMBL" id="MBB3054819.1"/>
    </source>
</evidence>
<comment type="caution">
    <text evidence="1">The sequence shown here is derived from an EMBL/GenBank/DDBJ whole genome shotgun (WGS) entry which is preliminary data.</text>
</comment>
<accession>A0A839SDU0</accession>